<protein>
    <submittedName>
        <fullName evidence="1">Uncharacterized protein</fullName>
    </submittedName>
</protein>
<gene>
    <name evidence="1" type="ORF">OIDMADRAFT_35807</name>
</gene>
<name>A0A0C3GS62_OIDMZ</name>
<dbReference type="InParanoid" id="A0A0C3GS62"/>
<dbReference type="AlphaFoldDB" id="A0A0C3GS62"/>
<keyword evidence="2" id="KW-1185">Reference proteome</keyword>
<organism evidence="1 2">
    <name type="scientific">Oidiodendron maius (strain Zn)</name>
    <dbReference type="NCBI Taxonomy" id="913774"/>
    <lineage>
        <taxon>Eukaryota</taxon>
        <taxon>Fungi</taxon>
        <taxon>Dikarya</taxon>
        <taxon>Ascomycota</taxon>
        <taxon>Pezizomycotina</taxon>
        <taxon>Leotiomycetes</taxon>
        <taxon>Leotiomycetes incertae sedis</taxon>
        <taxon>Myxotrichaceae</taxon>
        <taxon>Oidiodendron</taxon>
    </lineage>
</organism>
<evidence type="ECO:0000313" key="2">
    <source>
        <dbReference type="Proteomes" id="UP000054321"/>
    </source>
</evidence>
<dbReference type="HOGENOM" id="CLU_1175734_0_0_1"/>
<evidence type="ECO:0000313" key="1">
    <source>
        <dbReference type="EMBL" id="KIM93306.1"/>
    </source>
</evidence>
<sequence length="236" mass="26045">MQLSQKARFGIRNTNSLLEAVTIISVLYSRYPAAQQRTPLLNFTMLSQILILLHIGLAVCSPVTAEYHYHAGGKEVRRPAHNVPVTFNGVAIGTTELNSTATSGTRHSISDGHHFTHQGWVLTDNNEPAWEYLPDIRSKVQAKSKVKRATDDIVLLTFDGDTTIKQMVTDFIFHQGYSVDVITSNALTVARDISWSEATPAILDLFDAGSFVTSSTSLTGDFADLFFDALEFFAFT</sequence>
<dbReference type="OrthoDB" id="5426829at2759"/>
<reference evidence="1 2" key="1">
    <citation type="submission" date="2014-04" db="EMBL/GenBank/DDBJ databases">
        <authorList>
            <consortium name="DOE Joint Genome Institute"/>
            <person name="Kuo A."/>
            <person name="Martino E."/>
            <person name="Perotto S."/>
            <person name="Kohler A."/>
            <person name="Nagy L.G."/>
            <person name="Floudas D."/>
            <person name="Copeland A."/>
            <person name="Barry K.W."/>
            <person name="Cichocki N."/>
            <person name="Veneault-Fourrey C."/>
            <person name="LaButti K."/>
            <person name="Lindquist E.A."/>
            <person name="Lipzen A."/>
            <person name="Lundell T."/>
            <person name="Morin E."/>
            <person name="Murat C."/>
            <person name="Sun H."/>
            <person name="Tunlid A."/>
            <person name="Henrissat B."/>
            <person name="Grigoriev I.V."/>
            <person name="Hibbett D.S."/>
            <person name="Martin F."/>
            <person name="Nordberg H.P."/>
            <person name="Cantor M.N."/>
            <person name="Hua S.X."/>
        </authorList>
    </citation>
    <scope>NUCLEOTIDE SEQUENCE [LARGE SCALE GENOMIC DNA]</scope>
    <source>
        <strain evidence="1 2">Zn</strain>
    </source>
</reference>
<proteinExistence type="predicted"/>
<accession>A0A0C3GS62</accession>
<reference evidence="2" key="2">
    <citation type="submission" date="2015-01" db="EMBL/GenBank/DDBJ databases">
        <title>Evolutionary Origins and Diversification of the Mycorrhizal Mutualists.</title>
        <authorList>
            <consortium name="DOE Joint Genome Institute"/>
            <consortium name="Mycorrhizal Genomics Consortium"/>
            <person name="Kohler A."/>
            <person name="Kuo A."/>
            <person name="Nagy L.G."/>
            <person name="Floudas D."/>
            <person name="Copeland A."/>
            <person name="Barry K.W."/>
            <person name="Cichocki N."/>
            <person name="Veneault-Fourrey C."/>
            <person name="LaButti K."/>
            <person name="Lindquist E.A."/>
            <person name="Lipzen A."/>
            <person name="Lundell T."/>
            <person name="Morin E."/>
            <person name="Murat C."/>
            <person name="Riley R."/>
            <person name="Ohm R."/>
            <person name="Sun H."/>
            <person name="Tunlid A."/>
            <person name="Henrissat B."/>
            <person name="Grigoriev I.V."/>
            <person name="Hibbett D.S."/>
            <person name="Martin F."/>
        </authorList>
    </citation>
    <scope>NUCLEOTIDE SEQUENCE [LARGE SCALE GENOMIC DNA]</scope>
    <source>
        <strain evidence="2">Zn</strain>
    </source>
</reference>
<dbReference type="EMBL" id="KN832896">
    <property type="protein sequence ID" value="KIM93306.1"/>
    <property type="molecule type" value="Genomic_DNA"/>
</dbReference>
<dbReference type="Proteomes" id="UP000054321">
    <property type="component" value="Unassembled WGS sequence"/>
</dbReference>